<dbReference type="Proteomes" id="UP000472277">
    <property type="component" value="Chromosome 21"/>
</dbReference>
<evidence type="ECO:0000256" key="6">
    <source>
        <dbReference type="SAM" id="SignalP"/>
    </source>
</evidence>
<dbReference type="SMART" id="SM00406">
    <property type="entry name" value="IGv"/>
    <property type="match status" value="2"/>
</dbReference>
<dbReference type="Gene3D" id="2.60.40.10">
    <property type="entry name" value="Immunoglobulins"/>
    <property type="match status" value="2"/>
</dbReference>
<evidence type="ECO:0000256" key="5">
    <source>
        <dbReference type="ARBA" id="ARBA00043266"/>
    </source>
</evidence>
<dbReference type="PROSITE" id="PS50835">
    <property type="entry name" value="IG_LIKE"/>
    <property type="match status" value="1"/>
</dbReference>
<proteinExistence type="predicted"/>
<evidence type="ECO:0000313" key="9">
    <source>
        <dbReference type="Proteomes" id="UP000472277"/>
    </source>
</evidence>
<dbReference type="AlphaFoldDB" id="A0A674F562"/>
<dbReference type="InterPro" id="IPR036179">
    <property type="entry name" value="Ig-like_dom_sf"/>
</dbReference>
<dbReference type="InterPro" id="IPR007110">
    <property type="entry name" value="Ig-like_dom"/>
</dbReference>
<organism evidence="8 9">
    <name type="scientific">Salmo trutta</name>
    <name type="common">Brown trout</name>
    <dbReference type="NCBI Taxonomy" id="8032"/>
    <lineage>
        <taxon>Eukaryota</taxon>
        <taxon>Metazoa</taxon>
        <taxon>Chordata</taxon>
        <taxon>Craniata</taxon>
        <taxon>Vertebrata</taxon>
        <taxon>Euteleostomi</taxon>
        <taxon>Actinopterygii</taxon>
        <taxon>Neopterygii</taxon>
        <taxon>Teleostei</taxon>
        <taxon>Protacanthopterygii</taxon>
        <taxon>Salmoniformes</taxon>
        <taxon>Salmonidae</taxon>
        <taxon>Salmoninae</taxon>
        <taxon>Salmo</taxon>
    </lineage>
</organism>
<reference evidence="8" key="2">
    <citation type="submission" date="2025-09" db="UniProtKB">
        <authorList>
            <consortium name="Ensembl"/>
        </authorList>
    </citation>
    <scope>IDENTIFICATION</scope>
</reference>
<dbReference type="SUPFAM" id="SSF48726">
    <property type="entry name" value="Immunoglobulin"/>
    <property type="match status" value="2"/>
</dbReference>
<dbReference type="PANTHER" id="PTHR19367">
    <property type="entry name" value="T-CELL RECEPTOR ALPHA CHAIN V REGION"/>
    <property type="match status" value="1"/>
</dbReference>
<keyword evidence="9" id="KW-1185">Reference proteome</keyword>
<keyword evidence="2" id="KW-1064">Adaptive immunity</keyword>
<protein>
    <recommendedName>
        <fullName evidence="7">Ig-like domain-containing protein</fullName>
    </recommendedName>
</protein>
<evidence type="ECO:0000256" key="4">
    <source>
        <dbReference type="ARBA" id="ARBA00023319"/>
    </source>
</evidence>
<dbReference type="OMA" id="LYRICIC"/>
<dbReference type="InParanoid" id="A0A674F562"/>
<reference evidence="8" key="1">
    <citation type="submission" date="2025-08" db="UniProtKB">
        <authorList>
            <consortium name="Ensembl"/>
        </authorList>
    </citation>
    <scope>IDENTIFICATION</scope>
</reference>
<keyword evidence="4" id="KW-0393">Immunoglobulin domain</keyword>
<dbReference type="InterPro" id="IPR003599">
    <property type="entry name" value="Ig_sub"/>
</dbReference>
<feature type="chain" id="PRO_5025386465" description="Ig-like domain-containing protein" evidence="6">
    <location>
        <begin position="28"/>
        <end position="219"/>
    </location>
</feature>
<dbReference type="Pfam" id="PF07686">
    <property type="entry name" value="V-set"/>
    <property type="match status" value="2"/>
</dbReference>
<keyword evidence="5" id="KW-0391">Immunity</keyword>
<dbReference type="GO" id="GO:0042101">
    <property type="term" value="C:T cell receptor complex"/>
    <property type="evidence" value="ECO:0007669"/>
    <property type="project" value="UniProtKB-KW"/>
</dbReference>
<keyword evidence="3" id="KW-0675">Receptor</keyword>
<feature type="signal peptide" evidence="6">
    <location>
        <begin position="1"/>
        <end position="27"/>
    </location>
</feature>
<name>A0A674F562_SALTR</name>
<evidence type="ECO:0000313" key="8">
    <source>
        <dbReference type="Ensembl" id="ENSSTUP00000115090.1"/>
    </source>
</evidence>
<dbReference type="GO" id="GO:0002250">
    <property type="term" value="P:adaptive immune response"/>
    <property type="evidence" value="ECO:0007669"/>
    <property type="project" value="UniProtKB-KW"/>
</dbReference>
<dbReference type="SMART" id="SM00409">
    <property type="entry name" value="IG"/>
    <property type="match status" value="2"/>
</dbReference>
<dbReference type="PANTHER" id="PTHR19367:SF18">
    <property type="entry name" value="T CELL RECEPTOR ALPHA VARIABLE 16"/>
    <property type="match status" value="1"/>
</dbReference>
<dbReference type="Ensembl" id="ENSSTUT00000123137.1">
    <property type="protein sequence ID" value="ENSSTUP00000115090.1"/>
    <property type="gene ID" value="ENSSTUG00000050713.1"/>
</dbReference>
<feature type="domain" description="Ig-like" evidence="7">
    <location>
        <begin position="106"/>
        <end position="219"/>
    </location>
</feature>
<dbReference type="InterPro" id="IPR013106">
    <property type="entry name" value="Ig_V-set"/>
</dbReference>
<evidence type="ECO:0000259" key="7">
    <source>
        <dbReference type="PROSITE" id="PS50835"/>
    </source>
</evidence>
<sequence>MTFKEILLLFHAAVMGMTSLQQQKVFGLEGDVINLSCNYSSASTLQWYHQYPGSPPIFLLLTGVSSNPSVVKSKPEDPRLSKTRVDLMISSVELEDSALYHCALQPTVTGNSDTLYKNLSTYTEGRNVHLSCKYDGTVYTLQWYSQYPRSKPEFLLYITPEGLIITATPPPPRLTVSLDKVDKRVNLKISSADVTDSALYFCAMKTTVTGNSDKLYKNM</sequence>
<accession>A0A674F562</accession>
<keyword evidence="1 6" id="KW-0732">Signal</keyword>
<dbReference type="InterPro" id="IPR051287">
    <property type="entry name" value="TCR_variable_region"/>
</dbReference>
<evidence type="ECO:0000256" key="3">
    <source>
        <dbReference type="ARBA" id="ARBA00023170"/>
    </source>
</evidence>
<evidence type="ECO:0000256" key="2">
    <source>
        <dbReference type="ARBA" id="ARBA00023130"/>
    </source>
</evidence>
<evidence type="ECO:0000256" key="1">
    <source>
        <dbReference type="ARBA" id="ARBA00022729"/>
    </source>
</evidence>
<dbReference type="InterPro" id="IPR013783">
    <property type="entry name" value="Ig-like_fold"/>
</dbReference>
<keyword evidence="5" id="KW-1279">T cell receptor</keyword>
<dbReference type="GeneTree" id="ENSGT01140000282831"/>